<dbReference type="GO" id="GO:0016758">
    <property type="term" value="F:hexosyltransferase activity"/>
    <property type="evidence" value="ECO:0007669"/>
    <property type="project" value="UniProtKB-ARBA"/>
</dbReference>
<dbReference type="InterPro" id="IPR001173">
    <property type="entry name" value="Glyco_trans_2-like"/>
</dbReference>
<keyword evidence="2" id="KW-0808">Transferase</keyword>
<dbReference type="Pfam" id="PF00535">
    <property type="entry name" value="Glycos_transf_2"/>
    <property type="match status" value="1"/>
</dbReference>
<keyword evidence="2" id="KW-0328">Glycosyltransferase</keyword>
<accession>A0A5J4RLK0</accession>
<gene>
    <name evidence="2" type="ORF">EZS27_017170</name>
</gene>
<dbReference type="PANTHER" id="PTHR22916">
    <property type="entry name" value="GLYCOSYLTRANSFERASE"/>
    <property type="match status" value="1"/>
</dbReference>
<protein>
    <submittedName>
        <fullName evidence="2">Putative glycosyltransferase EpsJ</fullName>
        <ecNumber evidence="2">2.4.-.-</ecNumber>
    </submittedName>
</protein>
<dbReference type="CDD" id="cd00761">
    <property type="entry name" value="Glyco_tranf_GTA_type"/>
    <property type="match status" value="1"/>
</dbReference>
<dbReference type="AlphaFoldDB" id="A0A5J4RLK0"/>
<reference evidence="2" key="1">
    <citation type="submission" date="2019-03" db="EMBL/GenBank/DDBJ databases">
        <title>Single cell metagenomics reveals metabolic interactions within the superorganism composed of flagellate Streblomastix strix and complex community of Bacteroidetes bacteria on its surface.</title>
        <authorList>
            <person name="Treitli S.C."/>
            <person name="Kolisko M."/>
            <person name="Husnik F."/>
            <person name="Keeling P."/>
            <person name="Hampl V."/>
        </authorList>
    </citation>
    <scope>NUCLEOTIDE SEQUENCE</scope>
    <source>
        <strain evidence="2">STM</strain>
    </source>
</reference>
<sequence length="313" mass="36514">MKISIIIPIYNGESYIASCLTSLLNQSYTNWEAICINDGSMDRTDEHLKHYSELDNRIRYFSRENQGVVKARELGVKSSLGDYLMFLDVDDTLTSNALTLLINKMMFVSFPDIIVFGFNIVYKEKNVKKKRPNFSSIGEISYLKSVLIGKNGWELCGKLYKKSLFNFPLQLPERMRIGEDAAIFIQLICRSKTIVACESEIYNYIQHSSSVSHTKSIELAEETIQAAYFIENYLRNTSYYRLLKNEISSMFLLFYLRSTRRNLLPKNHSLVKYIRQNHLKFESLHKIPLLKAVYVLFSIYFRINPFKLSNFLI</sequence>
<evidence type="ECO:0000259" key="1">
    <source>
        <dbReference type="Pfam" id="PF00535"/>
    </source>
</evidence>
<name>A0A5J4RLK0_9ZZZZ</name>
<dbReference type="InterPro" id="IPR029044">
    <property type="entry name" value="Nucleotide-diphossugar_trans"/>
</dbReference>
<organism evidence="2">
    <name type="scientific">termite gut metagenome</name>
    <dbReference type="NCBI Taxonomy" id="433724"/>
    <lineage>
        <taxon>unclassified sequences</taxon>
        <taxon>metagenomes</taxon>
        <taxon>organismal metagenomes</taxon>
    </lineage>
</organism>
<dbReference type="SUPFAM" id="SSF53448">
    <property type="entry name" value="Nucleotide-diphospho-sugar transferases"/>
    <property type="match status" value="1"/>
</dbReference>
<evidence type="ECO:0000313" key="2">
    <source>
        <dbReference type="EMBL" id="KAA6334518.1"/>
    </source>
</evidence>
<proteinExistence type="predicted"/>
<dbReference type="EC" id="2.4.-.-" evidence="2"/>
<dbReference type="PANTHER" id="PTHR22916:SF3">
    <property type="entry name" value="UDP-GLCNAC:BETAGAL BETA-1,3-N-ACETYLGLUCOSAMINYLTRANSFERASE-LIKE PROTEIN 1"/>
    <property type="match status" value="1"/>
</dbReference>
<comment type="caution">
    <text evidence="2">The sequence shown here is derived from an EMBL/GenBank/DDBJ whole genome shotgun (WGS) entry which is preliminary data.</text>
</comment>
<feature type="domain" description="Glycosyltransferase 2-like" evidence="1">
    <location>
        <begin position="4"/>
        <end position="132"/>
    </location>
</feature>
<dbReference type="Gene3D" id="3.90.550.10">
    <property type="entry name" value="Spore Coat Polysaccharide Biosynthesis Protein SpsA, Chain A"/>
    <property type="match status" value="1"/>
</dbReference>
<dbReference type="EMBL" id="SNRY01000989">
    <property type="protein sequence ID" value="KAA6334518.1"/>
    <property type="molecule type" value="Genomic_DNA"/>
</dbReference>